<dbReference type="InterPro" id="IPR053956">
    <property type="entry name" value="NPC1_MLD"/>
</dbReference>
<dbReference type="InterPro" id="IPR053958">
    <property type="entry name" value="HMGCR/SNAP/NPC1-like_SSD"/>
</dbReference>
<dbReference type="GO" id="GO:0015918">
    <property type="term" value="P:sterol transport"/>
    <property type="evidence" value="ECO:0007669"/>
    <property type="project" value="TreeGrafter"/>
</dbReference>
<dbReference type="Proteomes" id="UP000728032">
    <property type="component" value="Unassembled WGS sequence"/>
</dbReference>
<dbReference type="FunFam" id="1.20.1640.10:FF:000008">
    <property type="entry name" value="NPC intracellular cholesterol transporter 1"/>
    <property type="match status" value="1"/>
</dbReference>
<dbReference type="GO" id="GO:0005319">
    <property type="term" value="F:lipid transporter activity"/>
    <property type="evidence" value="ECO:0007669"/>
    <property type="project" value="InterPro"/>
</dbReference>
<name>A0A7R9LH95_9ACAR</name>
<dbReference type="GO" id="GO:0030299">
    <property type="term" value="P:intestinal cholesterol absorption"/>
    <property type="evidence" value="ECO:0007669"/>
    <property type="project" value="TreeGrafter"/>
</dbReference>
<keyword evidence="7 17" id="KW-1133">Transmembrane helix</keyword>
<evidence type="ECO:0000256" key="5">
    <source>
        <dbReference type="ARBA" id="ARBA00022692"/>
    </source>
</evidence>
<feature type="transmembrane region" description="Helical" evidence="17">
    <location>
        <begin position="1199"/>
        <end position="1220"/>
    </location>
</feature>
<dbReference type="EMBL" id="OC915420">
    <property type="protein sequence ID" value="CAD7640369.1"/>
    <property type="molecule type" value="Genomic_DNA"/>
</dbReference>
<accession>A0A7R9LH95</accession>
<proteinExistence type="inferred from homology"/>
<feature type="transmembrane region" description="Helical" evidence="17">
    <location>
        <begin position="1226"/>
        <end position="1251"/>
    </location>
</feature>
<comment type="catalytic activity">
    <reaction evidence="15">
        <text>cholesterol(in) = cholesterol(out)</text>
        <dbReference type="Rhea" id="RHEA:39747"/>
        <dbReference type="ChEBI" id="CHEBI:16113"/>
    </reaction>
</comment>
<dbReference type="PROSITE" id="PS50156">
    <property type="entry name" value="SSD"/>
    <property type="match status" value="1"/>
</dbReference>
<feature type="compositionally biased region" description="Polar residues" evidence="16">
    <location>
        <begin position="355"/>
        <end position="367"/>
    </location>
</feature>
<keyword evidence="12" id="KW-1207">Sterol metabolism</keyword>
<feature type="transmembrane region" description="Helical" evidence="17">
    <location>
        <begin position="732"/>
        <end position="756"/>
    </location>
</feature>
<feature type="region of interest" description="Disordered" evidence="16">
    <location>
        <begin position="1342"/>
        <end position="1381"/>
    </location>
</feature>
<organism evidence="20">
    <name type="scientific">Oppiella nova</name>
    <dbReference type="NCBI Taxonomy" id="334625"/>
    <lineage>
        <taxon>Eukaryota</taxon>
        <taxon>Metazoa</taxon>
        <taxon>Ecdysozoa</taxon>
        <taxon>Arthropoda</taxon>
        <taxon>Chelicerata</taxon>
        <taxon>Arachnida</taxon>
        <taxon>Acari</taxon>
        <taxon>Acariformes</taxon>
        <taxon>Sarcoptiformes</taxon>
        <taxon>Oribatida</taxon>
        <taxon>Brachypylina</taxon>
        <taxon>Oppioidea</taxon>
        <taxon>Oppiidae</taxon>
        <taxon>Oppiella</taxon>
    </lineage>
</organism>
<feature type="domain" description="SSD" evidence="19">
    <location>
        <begin position="698"/>
        <end position="863"/>
    </location>
</feature>
<feature type="transmembrane region" description="Helical" evidence="17">
    <location>
        <begin position="1302"/>
        <end position="1325"/>
    </location>
</feature>
<evidence type="ECO:0000256" key="10">
    <source>
        <dbReference type="ARBA" id="ARBA00023136"/>
    </source>
</evidence>
<dbReference type="GO" id="GO:0005886">
    <property type="term" value="C:plasma membrane"/>
    <property type="evidence" value="ECO:0007669"/>
    <property type="project" value="TreeGrafter"/>
</dbReference>
<feature type="signal peptide" evidence="18">
    <location>
        <begin position="1"/>
        <end position="23"/>
    </location>
</feature>
<feature type="transmembrane region" description="Helical" evidence="17">
    <location>
        <begin position="1272"/>
        <end position="1290"/>
    </location>
</feature>
<dbReference type="Pfam" id="PF12349">
    <property type="entry name" value="Sterol-sensing"/>
    <property type="match status" value="1"/>
</dbReference>
<evidence type="ECO:0000256" key="11">
    <source>
        <dbReference type="ARBA" id="ARBA00023157"/>
    </source>
</evidence>
<dbReference type="InterPro" id="IPR032190">
    <property type="entry name" value="NPC1_N"/>
</dbReference>
<dbReference type="InterPro" id="IPR004765">
    <property type="entry name" value="NPC1-like"/>
</dbReference>
<comment type="similarity">
    <text evidence="2">Belongs to the patched family.</text>
</comment>
<keyword evidence="3" id="KW-0813">Transport</keyword>
<feature type="compositionally biased region" description="Low complexity" evidence="16">
    <location>
        <begin position="1342"/>
        <end position="1354"/>
    </location>
</feature>
<evidence type="ECO:0000256" key="16">
    <source>
        <dbReference type="SAM" id="MobiDB-lite"/>
    </source>
</evidence>
<dbReference type="GO" id="GO:0042632">
    <property type="term" value="P:cholesterol homeostasis"/>
    <property type="evidence" value="ECO:0007669"/>
    <property type="project" value="TreeGrafter"/>
</dbReference>
<evidence type="ECO:0000256" key="8">
    <source>
        <dbReference type="ARBA" id="ARBA00023055"/>
    </source>
</evidence>
<evidence type="ECO:0000256" key="4">
    <source>
        <dbReference type="ARBA" id="ARBA00022548"/>
    </source>
</evidence>
<feature type="region of interest" description="Disordered" evidence="16">
    <location>
        <begin position="341"/>
        <end position="373"/>
    </location>
</feature>
<feature type="chain" id="PRO_5035680496" description="SSD domain-containing protein" evidence="18">
    <location>
        <begin position="24"/>
        <end position="1381"/>
    </location>
</feature>
<evidence type="ECO:0000256" key="14">
    <source>
        <dbReference type="ARBA" id="ARBA00023221"/>
    </source>
</evidence>
<feature type="transmembrane region" description="Helical" evidence="17">
    <location>
        <begin position="308"/>
        <end position="327"/>
    </location>
</feature>
<dbReference type="GO" id="GO:0015485">
    <property type="term" value="F:cholesterol binding"/>
    <property type="evidence" value="ECO:0007669"/>
    <property type="project" value="TreeGrafter"/>
</dbReference>
<evidence type="ECO:0000256" key="7">
    <source>
        <dbReference type="ARBA" id="ARBA00022989"/>
    </source>
</evidence>
<comment type="subcellular location">
    <subcellularLocation>
        <location evidence="1">Endomembrane system</location>
        <topology evidence="1">Multi-pass membrane protein</topology>
    </subcellularLocation>
</comment>
<keyword evidence="21" id="KW-1185">Reference proteome</keyword>
<reference evidence="20" key="1">
    <citation type="submission" date="2020-11" db="EMBL/GenBank/DDBJ databases">
        <authorList>
            <person name="Tran Van P."/>
        </authorList>
    </citation>
    <scope>NUCLEOTIDE SEQUENCE</scope>
</reference>
<gene>
    <name evidence="20" type="ORF">ONB1V03_LOCUS2516</name>
</gene>
<keyword evidence="4" id="KW-0153">Cholesterol metabolism</keyword>
<evidence type="ECO:0000256" key="2">
    <source>
        <dbReference type="ARBA" id="ARBA00005585"/>
    </source>
</evidence>
<keyword evidence="10 17" id="KW-0472">Membrane</keyword>
<protein>
    <recommendedName>
        <fullName evidence="19">SSD domain-containing protein</fullName>
    </recommendedName>
</protein>
<keyword evidence="9" id="KW-0443">Lipid metabolism</keyword>
<evidence type="ECO:0000256" key="15">
    <source>
        <dbReference type="ARBA" id="ARBA00034049"/>
    </source>
</evidence>
<evidence type="ECO:0000256" key="13">
    <source>
        <dbReference type="ARBA" id="ARBA00023180"/>
    </source>
</evidence>
<dbReference type="SUPFAM" id="SSF82866">
    <property type="entry name" value="Multidrug efflux transporter AcrB transmembrane domain"/>
    <property type="match status" value="2"/>
</dbReference>
<dbReference type="PANTHER" id="PTHR45727:SF2">
    <property type="entry name" value="NPC INTRACELLULAR CHOLESTEROL TRANSPORTER 1"/>
    <property type="match status" value="1"/>
</dbReference>
<evidence type="ECO:0000256" key="3">
    <source>
        <dbReference type="ARBA" id="ARBA00022448"/>
    </source>
</evidence>
<dbReference type="OrthoDB" id="6510177at2759"/>
<feature type="transmembrane region" description="Helical" evidence="17">
    <location>
        <begin position="839"/>
        <end position="863"/>
    </location>
</feature>
<dbReference type="Pfam" id="PF22314">
    <property type="entry name" value="NPC1_MLD"/>
    <property type="match status" value="1"/>
</dbReference>
<dbReference type="Pfam" id="PF16414">
    <property type="entry name" value="NPC1_N"/>
    <property type="match status" value="1"/>
</dbReference>
<keyword evidence="5 17" id="KW-0812">Transmembrane</keyword>
<dbReference type="Gene3D" id="1.20.1640.10">
    <property type="entry name" value="Multidrug efflux transporter AcrB transmembrane domain"/>
    <property type="match status" value="2"/>
</dbReference>
<sequence>MKTTVIAIHVLVVCVISLWVSAADQWTPTAHDLEVGYCVVDNSLSCGVVSGFAGDATIPCVRPKRPQRLNDSQALQVLHQTCPDLMTGADDDPLLCCDADALHLLAESYELPKTLGLGRCPSCYHNWRKNFCHSTCSPRQSKFMTVTKSSPYKGDAEEGTGDEGLIRVDEVTYYMNQDFAADLYDSCKGLPGVSAGTSIMDLMCGKWGSKKCNGFRWLEFMGLSHENGGHAPYQFNYVFSNERRLTVDGGRQVYPLDVRALSCSEAPPGEQKCSYADCAQSPQRLQNPPQLPQRAPPVTLLNMSATTAAALILYLIIAASVFIYFAIYSMRNDNKIEISSHSSSSCESINGHNGRPTSLSHIESGDSSEAKPLRSELSVDGTYQLKDSPPSSPDIHMCAQLDIIQPLESIHSANLAIGIRLERFFEHMFRSWGTFVARNPWMVIIGSLFVSGYFALGVFTNWQVTTDPVDLWVPAGSPARRDMEYFNENFWKFYRIEQLIIEPKDREGFFNATIGDEEFTFGPVFNQSFLSEAFDLQRKVLEIIATDEDTNESIRLSDICYKPLGGECATQSIFTYYLDSKTELMKDTYLNKVVYCTRSPTYTEERKENSCFKPNGIPLVYPGVALGGFDGDEYTKATALIITIPVKNYNNPKENKRAIVWEKLFLETVANHSSKAMTIAYKAERSIEDELDRQSKSDIVTVAVSYLIMFIYILLALGDLNKCSTILMDARFSLGFVGVTVVLLSVLASLGFFFYFSIPATLIIVEVIPFLVLAVGVDNIFILVQSFQRDERRPDEQLVDQIGRVVGEVAPSMMLSSLSMSSCFFIGTLTTMPAVRMFALYAGVALVINFFLQMTCFLGLFALDTRRQLDNRLDIMWCIKGSKKSEKHPAVGGKEGLLYTFFRDIYSPFLMKDNIRILVLLGFGAWLCTSVAVLDKLHIGLEQELSMPEDSYMINYFDFYQKYFVVGPPVYFMVTEGYDYTHNESQNAMCSLNDCDRDSLPSLLAYMAEQSNLTYIQTKPLPWMDSYFSYISSTDCCFKTPDDRQCFKGDKNCTEHCWQSENGRPFGSNFTNNLGYFLRHSPDAKCPKGGLGQYDDAVQMYDNGGGIKSTYLMSYRTTLKTSEDFYESLRYSRIIADILTEKLQNATNSKAIVRPYSFPDVFYEQYLTMWADTIKSLSISITAIFIVTYLFLGLDIYSALIVALTILMIIIDLMAMMRWWDISLNAISLVNLVVGVGISVEFCSHLVRCYAICSAPTRVLRAKESLAKMGTSILSGITLTDCGILILAFAKSKIFRVFYFRMYLGIIAFGTLHSLIFLPVLLSVIGPPLNKQRLLFAATHSSTPQSTSPSFSAFNKKYNNSTGADDTTLDDKSDNTSSQQS</sequence>
<keyword evidence="8" id="KW-0445">Lipid transport</keyword>
<evidence type="ECO:0000256" key="6">
    <source>
        <dbReference type="ARBA" id="ARBA00022729"/>
    </source>
</evidence>
<dbReference type="EMBL" id="CAJPVJ010000595">
    <property type="protein sequence ID" value="CAG2162929.1"/>
    <property type="molecule type" value="Genomic_DNA"/>
</dbReference>
<evidence type="ECO:0000256" key="1">
    <source>
        <dbReference type="ARBA" id="ARBA00004127"/>
    </source>
</evidence>
<evidence type="ECO:0000256" key="17">
    <source>
        <dbReference type="SAM" id="Phobius"/>
    </source>
</evidence>
<feature type="transmembrane region" description="Helical" evidence="17">
    <location>
        <begin position="440"/>
        <end position="459"/>
    </location>
</feature>
<dbReference type="PANTHER" id="PTHR45727">
    <property type="entry name" value="NPC INTRACELLULAR CHOLESTEROL TRANSPORTER 1"/>
    <property type="match status" value="1"/>
</dbReference>
<keyword evidence="11" id="KW-1015">Disulfide bond</keyword>
<keyword evidence="14" id="KW-0753">Steroid metabolism</keyword>
<evidence type="ECO:0000313" key="20">
    <source>
        <dbReference type="EMBL" id="CAD7640369.1"/>
    </source>
</evidence>
<feature type="transmembrane region" description="Helical" evidence="17">
    <location>
        <begin position="915"/>
        <end position="934"/>
    </location>
</feature>
<dbReference type="NCBIfam" id="TIGR00917">
    <property type="entry name" value="2A060601"/>
    <property type="match status" value="1"/>
</dbReference>
<evidence type="ECO:0000256" key="12">
    <source>
        <dbReference type="ARBA" id="ARBA00023166"/>
    </source>
</evidence>
<feature type="transmembrane region" description="Helical" evidence="17">
    <location>
        <begin position="762"/>
        <end position="784"/>
    </location>
</feature>
<dbReference type="InterPro" id="IPR000731">
    <property type="entry name" value="SSD"/>
</dbReference>
<feature type="transmembrane region" description="Helical" evidence="17">
    <location>
        <begin position="699"/>
        <end position="720"/>
    </location>
</feature>
<evidence type="ECO:0000259" key="19">
    <source>
        <dbReference type="PROSITE" id="PS50156"/>
    </source>
</evidence>
<keyword evidence="13" id="KW-0325">Glycoprotein</keyword>
<keyword evidence="6 18" id="KW-0732">Signal</keyword>
<evidence type="ECO:0000313" key="21">
    <source>
        <dbReference type="Proteomes" id="UP000728032"/>
    </source>
</evidence>
<dbReference type="GO" id="GO:0012505">
    <property type="term" value="C:endomembrane system"/>
    <property type="evidence" value="ECO:0007669"/>
    <property type="project" value="UniProtKB-SubCell"/>
</dbReference>
<evidence type="ECO:0000256" key="9">
    <source>
        <dbReference type="ARBA" id="ARBA00023098"/>
    </source>
</evidence>
<dbReference type="GO" id="GO:0008203">
    <property type="term" value="P:cholesterol metabolic process"/>
    <property type="evidence" value="ECO:0007669"/>
    <property type="project" value="UniProtKB-KW"/>
</dbReference>
<evidence type="ECO:0000256" key="18">
    <source>
        <dbReference type="SAM" id="SignalP"/>
    </source>
</evidence>